<dbReference type="Pfam" id="PF00149">
    <property type="entry name" value="Metallophos"/>
    <property type="match status" value="1"/>
</dbReference>
<dbReference type="Proteomes" id="UP000294545">
    <property type="component" value="Unassembled WGS sequence"/>
</dbReference>
<name>A0A4V2Q1R9_9FIRM</name>
<gene>
    <name evidence="5" type="ORF">EDC19_1155</name>
</gene>
<dbReference type="OrthoDB" id="9780884at2"/>
<dbReference type="GO" id="GO:0016020">
    <property type="term" value="C:membrane"/>
    <property type="evidence" value="ECO:0007669"/>
    <property type="project" value="GOC"/>
</dbReference>
<keyword evidence="3" id="KW-1133">Transmembrane helix</keyword>
<feature type="transmembrane region" description="Helical" evidence="3">
    <location>
        <begin position="20"/>
        <end position="45"/>
    </location>
</feature>
<evidence type="ECO:0000313" key="6">
    <source>
        <dbReference type="Proteomes" id="UP000294545"/>
    </source>
</evidence>
<dbReference type="GO" id="GO:0009245">
    <property type="term" value="P:lipid A biosynthetic process"/>
    <property type="evidence" value="ECO:0007669"/>
    <property type="project" value="TreeGrafter"/>
</dbReference>
<accession>A0A4V2Q1R9</accession>
<feature type="domain" description="Calcineurin-like phosphoesterase" evidence="4">
    <location>
        <begin position="58"/>
        <end position="231"/>
    </location>
</feature>
<dbReference type="GO" id="GO:0008758">
    <property type="term" value="F:UDP-2,3-diacylglucosamine hydrolase activity"/>
    <property type="evidence" value="ECO:0007669"/>
    <property type="project" value="TreeGrafter"/>
</dbReference>
<dbReference type="PANTHER" id="PTHR31302:SF31">
    <property type="entry name" value="PHOSPHODIESTERASE YAEI"/>
    <property type="match status" value="1"/>
</dbReference>
<keyword evidence="3" id="KW-0472">Membrane</keyword>
<dbReference type="Gene3D" id="3.60.21.10">
    <property type="match status" value="1"/>
</dbReference>
<dbReference type="CDD" id="cd07385">
    <property type="entry name" value="MPP_YkuE_C"/>
    <property type="match status" value="1"/>
</dbReference>
<dbReference type="InterPro" id="IPR051158">
    <property type="entry name" value="Metallophosphoesterase_sf"/>
</dbReference>
<dbReference type="InterPro" id="IPR004843">
    <property type="entry name" value="Calcineurin-like_PHP"/>
</dbReference>
<dbReference type="PANTHER" id="PTHR31302">
    <property type="entry name" value="TRANSMEMBRANE PROTEIN WITH METALLOPHOSPHOESTERASE DOMAIN-RELATED"/>
    <property type="match status" value="1"/>
</dbReference>
<comment type="caution">
    <text evidence="5">The sequence shown here is derived from an EMBL/GenBank/DDBJ whole genome shotgun (WGS) entry which is preliminary data.</text>
</comment>
<dbReference type="GO" id="GO:0046872">
    <property type="term" value="F:metal ion binding"/>
    <property type="evidence" value="ECO:0007669"/>
    <property type="project" value="UniProtKB-KW"/>
</dbReference>
<evidence type="ECO:0000256" key="2">
    <source>
        <dbReference type="ARBA" id="ARBA00022801"/>
    </source>
</evidence>
<protein>
    <recommendedName>
        <fullName evidence="4">Calcineurin-like phosphoesterase domain-containing protein</fullName>
    </recommendedName>
</protein>
<proteinExistence type="predicted"/>
<sequence length="291" mass="33541">MKKNKVIRRKLKNYKLSTQLIRFISVIAGFCFWQNNIITTTYVYYDSQKVDELLSGYKIIHISDLHNKSFGRKQKRLIEKIEKQKPNIIVVTGDMIDRTSSNMNGAKNFILEAMEIAPIYYVTGNHEASSKQYKELELFLNQSGVIMLDNEHRIIKYNQKKINIIGLKDIGFINRKKYSQKAIQQKVKNTLNNLKNDDDNMINILLVHRPEMIDLYVETGMDLVFAGHAHGGQIRVPFIGPLYSPSQGFFPPYAQGVVKKRDTTMVVSRGLGNSIFPLRLFNRPEIIVVTL</sequence>
<evidence type="ECO:0000256" key="1">
    <source>
        <dbReference type="ARBA" id="ARBA00022723"/>
    </source>
</evidence>
<dbReference type="InterPro" id="IPR029052">
    <property type="entry name" value="Metallo-depent_PP-like"/>
</dbReference>
<keyword evidence="1" id="KW-0479">Metal-binding</keyword>
<keyword evidence="6" id="KW-1185">Reference proteome</keyword>
<evidence type="ECO:0000313" key="5">
    <source>
        <dbReference type="EMBL" id="TCK98721.1"/>
    </source>
</evidence>
<dbReference type="EMBL" id="SMGQ01000011">
    <property type="protein sequence ID" value="TCK98721.1"/>
    <property type="molecule type" value="Genomic_DNA"/>
</dbReference>
<dbReference type="RefSeq" id="WP_132281796.1">
    <property type="nucleotide sequence ID" value="NZ_SMGQ01000011.1"/>
</dbReference>
<evidence type="ECO:0000259" key="4">
    <source>
        <dbReference type="Pfam" id="PF00149"/>
    </source>
</evidence>
<organism evidence="5 6">
    <name type="scientific">Natranaerovirga hydrolytica</name>
    <dbReference type="NCBI Taxonomy" id="680378"/>
    <lineage>
        <taxon>Bacteria</taxon>
        <taxon>Bacillati</taxon>
        <taxon>Bacillota</taxon>
        <taxon>Clostridia</taxon>
        <taxon>Lachnospirales</taxon>
        <taxon>Natranaerovirgaceae</taxon>
        <taxon>Natranaerovirga</taxon>
    </lineage>
</organism>
<keyword evidence="3" id="KW-0812">Transmembrane</keyword>
<reference evidence="5 6" key="1">
    <citation type="submission" date="2019-03" db="EMBL/GenBank/DDBJ databases">
        <title>Genomic Encyclopedia of Type Strains, Phase IV (KMG-IV): sequencing the most valuable type-strain genomes for metagenomic binning, comparative biology and taxonomic classification.</title>
        <authorList>
            <person name="Goeker M."/>
        </authorList>
    </citation>
    <scope>NUCLEOTIDE SEQUENCE [LARGE SCALE GENOMIC DNA]</scope>
    <source>
        <strain evidence="5 6">DSM 24176</strain>
    </source>
</reference>
<dbReference type="AlphaFoldDB" id="A0A4V2Q1R9"/>
<dbReference type="SUPFAM" id="SSF56300">
    <property type="entry name" value="Metallo-dependent phosphatases"/>
    <property type="match status" value="1"/>
</dbReference>
<evidence type="ECO:0000256" key="3">
    <source>
        <dbReference type="SAM" id="Phobius"/>
    </source>
</evidence>
<keyword evidence="2" id="KW-0378">Hydrolase</keyword>